<dbReference type="Proteomes" id="UP000007881">
    <property type="component" value="Chromosome"/>
</dbReference>
<dbReference type="eggNOG" id="COG1360">
    <property type="taxonomic scope" value="Bacteria"/>
</dbReference>
<evidence type="ECO:0000313" key="4">
    <source>
        <dbReference type="EMBL" id="BAM03755.1"/>
    </source>
</evidence>
<dbReference type="STRING" id="1142394.PSMK_15960"/>
<feature type="domain" description="OmpA-like" evidence="3">
    <location>
        <begin position="86"/>
        <end position="201"/>
    </location>
</feature>
<dbReference type="EMBL" id="AP012338">
    <property type="protein sequence ID" value="BAM03755.1"/>
    <property type="molecule type" value="Genomic_DNA"/>
</dbReference>
<dbReference type="CDD" id="cd07185">
    <property type="entry name" value="OmpA_C-like"/>
    <property type="match status" value="1"/>
</dbReference>
<dbReference type="PROSITE" id="PS51123">
    <property type="entry name" value="OMPA_2"/>
    <property type="match status" value="1"/>
</dbReference>
<gene>
    <name evidence="4" type="ordered locus">PSMK_15960</name>
</gene>
<name>I0IER7_PHYMF</name>
<reference evidence="4 5" key="1">
    <citation type="submission" date="2012-02" db="EMBL/GenBank/DDBJ databases">
        <title>Complete genome sequence of Phycisphaera mikurensis NBRC 102666.</title>
        <authorList>
            <person name="Ankai A."/>
            <person name="Hosoyama A."/>
            <person name="Terui Y."/>
            <person name="Sekine M."/>
            <person name="Fukai R."/>
            <person name="Kato Y."/>
            <person name="Nakamura S."/>
            <person name="Yamada-Narita S."/>
            <person name="Kawakoshi A."/>
            <person name="Fukunaga Y."/>
            <person name="Yamazaki S."/>
            <person name="Fujita N."/>
        </authorList>
    </citation>
    <scope>NUCLEOTIDE SEQUENCE [LARGE SCALE GENOMIC DNA]</scope>
    <source>
        <strain evidence="5">NBRC 102666 / KCTC 22515 / FYK2301M01</strain>
    </source>
</reference>
<dbReference type="AlphaFoldDB" id="I0IER7"/>
<feature type="compositionally biased region" description="Basic and acidic residues" evidence="2">
    <location>
        <begin position="189"/>
        <end position="201"/>
    </location>
</feature>
<dbReference type="Pfam" id="PF00691">
    <property type="entry name" value="OmpA"/>
    <property type="match status" value="1"/>
</dbReference>
<dbReference type="InterPro" id="IPR036737">
    <property type="entry name" value="OmpA-like_sf"/>
</dbReference>
<protein>
    <recommendedName>
        <fullName evidence="3">OmpA-like domain-containing protein</fullName>
    </recommendedName>
</protein>
<evidence type="ECO:0000259" key="3">
    <source>
        <dbReference type="PROSITE" id="PS51123"/>
    </source>
</evidence>
<evidence type="ECO:0000313" key="5">
    <source>
        <dbReference type="Proteomes" id="UP000007881"/>
    </source>
</evidence>
<dbReference type="InterPro" id="IPR006665">
    <property type="entry name" value="OmpA-like"/>
</dbReference>
<dbReference type="InterPro" id="IPR050330">
    <property type="entry name" value="Bact_OuterMem_StrucFunc"/>
</dbReference>
<dbReference type="PANTHER" id="PTHR30329">
    <property type="entry name" value="STATOR ELEMENT OF FLAGELLAR MOTOR COMPLEX"/>
    <property type="match status" value="1"/>
</dbReference>
<evidence type="ECO:0000256" key="2">
    <source>
        <dbReference type="SAM" id="MobiDB-lite"/>
    </source>
</evidence>
<dbReference type="PANTHER" id="PTHR30329:SF20">
    <property type="entry name" value="EXPORTED PROTEIN"/>
    <property type="match status" value="1"/>
</dbReference>
<evidence type="ECO:0000256" key="1">
    <source>
        <dbReference type="PROSITE-ProRule" id="PRU00473"/>
    </source>
</evidence>
<sequence length="201" mass="21130">MAVAAATLLPACNYRQLQQDREALMRQNQELQAQNSAVMDENDRLARQPAPEPVMAPTPAAPPPPMALEPAGFEAIRGIEVDDSGPDQVKLSLPGDLLFPPGSATLTADARKTVGQVASVLNTKHAGSTVGLIGHTDSDPIKKSKWASNEALSLARAEAVADQLAASGVSRGRLETRGVGAQQPRGGKKSADRRVEVVVSR</sequence>
<feature type="compositionally biased region" description="Pro residues" evidence="2">
    <location>
        <begin position="50"/>
        <end position="67"/>
    </location>
</feature>
<dbReference type="Gene3D" id="3.30.1330.60">
    <property type="entry name" value="OmpA-like domain"/>
    <property type="match status" value="1"/>
</dbReference>
<organism evidence="4 5">
    <name type="scientific">Phycisphaera mikurensis (strain NBRC 102666 / KCTC 22515 / FYK2301M01)</name>
    <dbReference type="NCBI Taxonomy" id="1142394"/>
    <lineage>
        <taxon>Bacteria</taxon>
        <taxon>Pseudomonadati</taxon>
        <taxon>Planctomycetota</taxon>
        <taxon>Phycisphaerae</taxon>
        <taxon>Phycisphaerales</taxon>
        <taxon>Phycisphaeraceae</taxon>
        <taxon>Phycisphaera</taxon>
    </lineage>
</organism>
<dbReference type="KEGG" id="phm:PSMK_15960"/>
<dbReference type="GO" id="GO:0016020">
    <property type="term" value="C:membrane"/>
    <property type="evidence" value="ECO:0007669"/>
    <property type="project" value="UniProtKB-UniRule"/>
</dbReference>
<keyword evidence="1" id="KW-0472">Membrane</keyword>
<feature type="region of interest" description="Disordered" evidence="2">
    <location>
        <begin position="34"/>
        <end position="69"/>
    </location>
</feature>
<dbReference type="SUPFAM" id="SSF103088">
    <property type="entry name" value="OmpA-like"/>
    <property type="match status" value="1"/>
</dbReference>
<keyword evidence="5" id="KW-1185">Reference proteome</keyword>
<feature type="region of interest" description="Disordered" evidence="2">
    <location>
        <begin position="171"/>
        <end position="201"/>
    </location>
</feature>
<dbReference type="HOGENOM" id="CLU_1359345_0_0_0"/>
<accession>I0IER7</accession>
<proteinExistence type="predicted"/>